<name>A0ABP0HEU3_9DINO</name>
<gene>
    <name evidence="7" type="ORF">CCMP2556_LOCUS1386</name>
</gene>
<evidence type="ECO:0000256" key="6">
    <source>
        <dbReference type="SAM" id="Phobius"/>
    </source>
</evidence>
<keyword evidence="4 5" id="KW-0408">Iron</keyword>
<dbReference type="PRINTS" id="PR00463">
    <property type="entry name" value="EP450I"/>
</dbReference>
<sequence>MSSATCALRSQMGQMDKTPLFGLGISIACMVVSAIVVKQYFSKMPTGCAFVTQPGLVGLLLGALPEMWKYILRYEAHSGLAEYHEQEGDTLYFDFGLLRYFMPAVVITRDPRNVKYMLKTKFDSFVKGVTFHTIGLDLLGDGIFNVDGDLWFKQRKTASQMFTANRFKQHIWKVVRKNCDKVISLLRASQEPTVDIFNVLNRFTLDSIGEIGFGTDIGSLENPESPFLGSFDAAQRLMFIRFVLPCWRLLRFLGLGPERHSRHHMQKLREYSRQIVVRLSSSLDTPAGDSFVGLFMKSGSNYSVEFLVDLVLNFIIAGRDTTAQAMSWCLFLIMQHPEVEERILQEVQSVFGDQPITYDQLFQLTYTEAVLRESLRLYPSVPMDPKCPSEPETLPDGTFVPRGTSVFYNSYAMGRSTNIWGADALEFRPDRWLNAEPKDPYEYPVFHAGPRECLGKRLAMVEMKTVVASLIKHVKLRLAVPVDAVLPDTAATLGMSSGLRCYVEMR</sequence>
<dbReference type="EMBL" id="CAXAMN010000448">
    <property type="protein sequence ID" value="CAK8988750.1"/>
    <property type="molecule type" value="Genomic_DNA"/>
</dbReference>
<evidence type="ECO:0000313" key="8">
    <source>
        <dbReference type="Proteomes" id="UP001642484"/>
    </source>
</evidence>
<dbReference type="InterPro" id="IPR036396">
    <property type="entry name" value="Cyt_P450_sf"/>
</dbReference>
<keyword evidence="6" id="KW-0472">Membrane</keyword>
<evidence type="ECO:0000256" key="5">
    <source>
        <dbReference type="RuleBase" id="RU000461"/>
    </source>
</evidence>
<evidence type="ECO:0000313" key="7">
    <source>
        <dbReference type="EMBL" id="CAK8988750.1"/>
    </source>
</evidence>
<dbReference type="Gene3D" id="1.10.630.10">
    <property type="entry name" value="Cytochrome P450"/>
    <property type="match status" value="1"/>
</dbReference>
<comment type="similarity">
    <text evidence="1 5">Belongs to the cytochrome P450 family.</text>
</comment>
<dbReference type="PROSITE" id="PS00086">
    <property type="entry name" value="CYTOCHROME_P450"/>
    <property type="match status" value="1"/>
</dbReference>
<evidence type="ECO:0000256" key="3">
    <source>
        <dbReference type="ARBA" id="ARBA00023002"/>
    </source>
</evidence>
<dbReference type="Pfam" id="PF00067">
    <property type="entry name" value="p450"/>
    <property type="match status" value="1"/>
</dbReference>
<evidence type="ECO:0000256" key="2">
    <source>
        <dbReference type="ARBA" id="ARBA00022723"/>
    </source>
</evidence>
<dbReference type="Proteomes" id="UP001642484">
    <property type="component" value="Unassembled WGS sequence"/>
</dbReference>
<keyword evidence="6" id="KW-1133">Transmembrane helix</keyword>
<keyword evidence="2 5" id="KW-0479">Metal-binding</keyword>
<dbReference type="InterPro" id="IPR002401">
    <property type="entry name" value="Cyt_P450_E_grp-I"/>
</dbReference>
<dbReference type="InterPro" id="IPR017972">
    <property type="entry name" value="Cyt_P450_CS"/>
</dbReference>
<keyword evidence="5" id="KW-0349">Heme</keyword>
<keyword evidence="3 5" id="KW-0560">Oxidoreductase</keyword>
<keyword evidence="8" id="KW-1185">Reference proteome</keyword>
<comment type="caution">
    <text evidence="7">The sequence shown here is derived from an EMBL/GenBank/DDBJ whole genome shotgun (WGS) entry which is preliminary data.</text>
</comment>
<reference evidence="7 8" key="1">
    <citation type="submission" date="2024-02" db="EMBL/GenBank/DDBJ databases">
        <authorList>
            <person name="Chen Y."/>
            <person name="Shah S."/>
            <person name="Dougan E. K."/>
            <person name="Thang M."/>
            <person name="Chan C."/>
        </authorList>
    </citation>
    <scope>NUCLEOTIDE SEQUENCE [LARGE SCALE GENOMIC DNA]</scope>
</reference>
<dbReference type="PRINTS" id="PR00385">
    <property type="entry name" value="P450"/>
</dbReference>
<feature type="transmembrane region" description="Helical" evidence="6">
    <location>
        <begin position="20"/>
        <end position="41"/>
    </location>
</feature>
<evidence type="ECO:0000256" key="1">
    <source>
        <dbReference type="ARBA" id="ARBA00010617"/>
    </source>
</evidence>
<proteinExistence type="inferred from homology"/>
<dbReference type="PANTHER" id="PTHR24296">
    <property type="entry name" value="CYTOCHROME P450"/>
    <property type="match status" value="1"/>
</dbReference>
<organism evidence="7 8">
    <name type="scientific">Durusdinium trenchii</name>
    <dbReference type="NCBI Taxonomy" id="1381693"/>
    <lineage>
        <taxon>Eukaryota</taxon>
        <taxon>Sar</taxon>
        <taxon>Alveolata</taxon>
        <taxon>Dinophyceae</taxon>
        <taxon>Suessiales</taxon>
        <taxon>Symbiodiniaceae</taxon>
        <taxon>Durusdinium</taxon>
    </lineage>
</organism>
<dbReference type="InterPro" id="IPR001128">
    <property type="entry name" value="Cyt_P450"/>
</dbReference>
<keyword evidence="6" id="KW-0812">Transmembrane</keyword>
<evidence type="ECO:0008006" key="9">
    <source>
        <dbReference type="Google" id="ProtNLM"/>
    </source>
</evidence>
<dbReference type="SUPFAM" id="SSF48264">
    <property type="entry name" value="Cytochrome P450"/>
    <property type="match status" value="1"/>
</dbReference>
<keyword evidence="5" id="KW-0503">Monooxygenase</keyword>
<evidence type="ECO:0000256" key="4">
    <source>
        <dbReference type="ARBA" id="ARBA00023004"/>
    </source>
</evidence>
<protein>
    <recommendedName>
        <fullName evidence="9">Cytochrome P450</fullName>
    </recommendedName>
</protein>
<accession>A0ABP0HEU3</accession>